<dbReference type="PANTHER" id="PTHR30537:SF1">
    <property type="entry name" value="HTH-TYPE TRANSCRIPTIONAL REGULATOR PGRR"/>
    <property type="match status" value="1"/>
</dbReference>
<dbReference type="Gene3D" id="3.40.190.290">
    <property type="match status" value="1"/>
</dbReference>
<dbReference type="InterPro" id="IPR036390">
    <property type="entry name" value="WH_DNA-bd_sf"/>
</dbReference>
<keyword evidence="4" id="KW-0804">Transcription</keyword>
<protein>
    <submittedName>
        <fullName evidence="6">LysR family transcriptional regulator</fullName>
    </submittedName>
</protein>
<keyword evidence="2" id="KW-0805">Transcription regulation</keyword>
<comment type="similarity">
    <text evidence="1">Belongs to the LysR transcriptional regulatory family.</text>
</comment>
<proteinExistence type="inferred from homology"/>
<evidence type="ECO:0000256" key="1">
    <source>
        <dbReference type="ARBA" id="ARBA00009437"/>
    </source>
</evidence>
<dbReference type="InterPro" id="IPR000847">
    <property type="entry name" value="LysR_HTH_N"/>
</dbReference>
<evidence type="ECO:0000256" key="4">
    <source>
        <dbReference type="ARBA" id="ARBA00023163"/>
    </source>
</evidence>
<dbReference type="PRINTS" id="PR00039">
    <property type="entry name" value="HTHLYSR"/>
</dbReference>
<evidence type="ECO:0000313" key="6">
    <source>
        <dbReference type="EMBL" id="MCA2018278.1"/>
    </source>
</evidence>
<keyword evidence="7" id="KW-1185">Reference proteome</keyword>
<dbReference type="Gene3D" id="1.10.10.10">
    <property type="entry name" value="Winged helix-like DNA-binding domain superfamily/Winged helix DNA-binding domain"/>
    <property type="match status" value="1"/>
</dbReference>
<dbReference type="SUPFAM" id="SSF46785">
    <property type="entry name" value="Winged helix' DNA-binding domain"/>
    <property type="match status" value="1"/>
</dbReference>
<gene>
    <name evidence="6" type="ORF">LDJ79_19320</name>
</gene>
<evidence type="ECO:0000256" key="3">
    <source>
        <dbReference type="ARBA" id="ARBA00023125"/>
    </source>
</evidence>
<dbReference type="PANTHER" id="PTHR30537">
    <property type="entry name" value="HTH-TYPE TRANSCRIPTIONAL REGULATOR"/>
    <property type="match status" value="1"/>
</dbReference>
<dbReference type="Pfam" id="PF00126">
    <property type="entry name" value="HTH_1"/>
    <property type="match status" value="1"/>
</dbReference>
<dbReference type="InterPro" id="IPR005119">
    <property type="entry name" value="LysR_subst-bd"/>
</dbReference>
<evidence type="ECO:0000313" key="7">
    <source>
        <dbReference type="Proteomes" id="UP001199044"/>
    </source>
</evidence>
<dbReference type="CDD" id="cd08474">
    <property type="entry name" value="PBP2_CrgA_like_5"/>
    <property type="match status" value="1"/>
</dbReference>
<dbReference type="Pfam" id="PF03466">
    <property type="entry name" value="LysR_substrate"/>
    <property type="match status" value="1"/>
</dbReference>
<dbReference type="InterPro" id="IPR036388">
    <property type="entry name" value="WH-like_DNA-bd_sf"/>
</dbReference>
<organism evidence="6 7">
    <name type="scientific">Vibrio tritonius</name>
    <dbReference type="NCBI Taxonomy" id="1435069"/>
    <lineage>
        <taxon>Bacteria</taxon>
        <taxon>Pseudomonadati</taxon>
        <taxon>Pseudomonadota</taxon>
        <taxon>Gammaproteobacteria</taxon>
        <taxon>Vibrionales</taxon>
        <taxon>Vibrionaceae</taxon>
        <taxon>Vibrio</taxon>
    </lineage>
</organism>
<dbReference type="InterPro" id="IPR058163">
    <property type="entry name" value="LysR-type_TF_proteobact-type"/>
</dbReference>
<accession>A0ABS7YRI0</accession>
<dbReference type="SUPFAM" id="SSF53850">
    <property type="entry name" value="Periplasmic binding protein-like II"/>
    <property type="match status" value="1"/>
</dbReference>
<evidence type="ECO:0000259" key="5">
    <source>
        <dbReference type="PROSITE" id="PS50931"/>
    </source>
</evidence>
<sequence length="299" mass="33110">MARENYSDIIAFIAVARESSFTRAAAKLGVSQSALSHTIRALETRLGVRLLMRTTRSVSLTEAGKTLFDDVADMFTAIDSSIASVSDWRENPTGTIRITANDHAADTLLWPRLAPLLARYPDIKLEINIDYGLTNIVEQRFDIGVRIGDQIAKDMIAVKIGPDMSMAVVGSPGYFAKHPQPEAPADLVNHQCINLRLQSHGGLYAWEFDNGDTQVNVHVEGQLTFNTTNQMLQGALDGFGLAYVPDDIVKEHVAQGRLVRVLTDWCEPFPGYHIYYPNRRQSSAAFNLVVDTLRYSANV</sequence>
<feature type="domain" description="HTH lysR-type" evidence="5">
    <location>
        <begin position="4"/>
        <end position="61"/>
    </location>
</feature>
<dbReference type="PROSITE" id="PS50931">
    <property type="entry name" value="HTH_LYSR"/>
    <property type="match status" value="1"/>
</dbReference>
<name>A0ABS7YRI0_9VIBR</name>
<evidence type="ECO:0000256" key="2">
    <source>
        <dbReference type="ARBA" id="ARBA00023015"/>
    </source>
</evidence>
<dbReference type="Proteomes" id="UP001199044">
    <property type="component" value="Unassembled WGS sequence"/>
</dbReference>
<comment type="caution">
    <text evidence="6">The sequence shown here is derived from an EMBL/GenBank/DDBJ whole genome shotgun (WGS) entry which is preliminary data.</text>
</comment>
<dbReference type="RefSeq" id="WP_225251754.1">
    <property type="nucleotide sequence ID" value="NZ_CP152308.1"/>
</dbReference>
<dbReference type="EMBL" id="JAIWIU010000161">
    <property type="protein sequence ID" value="MCA2018278.1"/>
    <property type="molecule type" value="Genomic_DNA"/>
</dbReference>
<reference evidence="7" key="1">
    <citation type="submission" date="2023-07" db="EMBL/GenBank/DDBJ databases">
        <title>Molecular identification of indigenous halophilic bacteria isolated from red sea cost, biodegradation of synthetic dyes and assessment of degraded metabolite toxicity.</title>
        <authorList>
            <person name="Chaieb K."/>
            <person name="Altayb H.N."/>
        </authorList>
    </citation>
    <scope>NUCLEOTIDE SEQUENCE [LARGE SCALE GENOMIC DNA]</scope>
    <source>
        <strain evidence="7">K20</strain>
    </source>
</reference>
<keyword evidence="3" id="KW-0238">DNA-binding</keyword>